<evidence type="ECO:0000313" key="2">
    <source>
        <dbReference type="Ensembl" id="ENSPLOP00000005290.1"/>
    </source>
</evidence>
<evidence type="ECO:0000256" key="1">
    <source>
        <dbReference type="SAM" id="MobiDB-lite"/>
    </source>
</evidence>
<sequence length="50" mass="5102">MLSSASISAHKKVHCQDSHHVCEVCNHGTGESGGAKEGALGPEAGQDTEL</sequence>
<reference evidence="2" key="3">
    <citation type="submission" date="2025-09" db="UniProtKB">
        <authorList>
            <consortium name="Ensembl"/>
        </authorList>
    </citation>
    <scope>IDENTIFICATION</scope>
</reference>
<dbReference type="Ensembl" id="ENSPLOT00000005859.1">
    <property type="protein sequence ID" value="ENSPLOP00000005290.1"/>
    <property type="gene ID" value="ENSPLOG00000003892.1"/>
</dbReference>
<name>A0A8C8WM69_PANLE</name>
<evidence type="ECO:0000313" key="3">
    <source>
        <dbReference type="Proteomes" id="UP000694399"/>
    </source>
</evidence>
<proteinExistence type="predicted"/>
<reference evidence="2" key="1">
    <citation type="journal article" date="2019" name="bioRxiv">
        <title>Long live the king: chromosome-level assembly of the lion (Panthera leo) using linked-read, Hi-C, and long read data.</title>
        <authorList>
            <person name="Armstrong E.E."/>
            <person name="Taylor R.W."/>
            <person name="Miller D.E."/>
            <person name="Kaelin C."/>
            <person name="Barsh G."/>
            <person name="Hadly E.A."/>
            <person name="Petrov D."/>
        </authorList>
    </citation>
    <scope>NUCLEOTIDE SEQUENCE [LARGE SCALE GENOMIC DNA]</scope>
</reference>
<reference evidence="2" key="2">
    <citation type="submission" date="2025-08" db="UniProtKB">
        <authorList>
            <consortium name="Ensembl"/>
        </authorList>
    </citation>
    <scope>IDENTIFICATION</scope>
</reference>
<feature type="region of interest" description="Disordered" evidence="1">
    <location>
        <begin position="27"/>
        <end position="50"/>
    </location>
</feature>
<protein>
    <submittedName>
        <fullName evidence="2">Uncharacterized protein</fullName>
    </submittedName>
</protein>
<organism evidence="2 3">
    <name type="scientific">Panthera leo</name>
    <name type="common">Lion</name>
    <dbReference type="NCBI Taxonomy" id="9689"/>
    <lineage>
        <taxon>Eukaryota</taxon>
        <taxon>Metazoa</taxon>
        <taxon>Chordata</taxon>
        <taxon>Craniata</taxon>
        <taxon>Vertebrata</taxon>
        <taxon>Euteleostomi</taxon>
        <taxon>Mammalia</taxon>
        <taxon>Eutheria</taxon>
        <taxon>Laurasiatheria</taxon>
        <taxon>Carnivora</taxon>
        <taxon>Feliformia</taxon>
        <taxon>Felidae</taxon>
        <taxon>Pantherinae</taxon>
        <taxon>Panthera</taxon>
    </lineage>
</organism>
<dbReference type="Proteomes" id="UP000694399">
    <property type="component" value="Chromosome C1"/>
</dbReference>
<accession>A0A8C8WM69</accession>
<keyword evidence="3" id="KW-1185">Reference proteome</keyword>
<dbReference type="AlphaFoldDB" id="A0A8C8WM69"/>